<dbReference type="GO" id="GO:0016020">
    <property type="term" value="C:membrane"/>
    <property type="evidence" value="ECO:0007669"/>
    <property type="project" value="UniProtKB-SubCell"/>
</dbReference>
<dbReference type="Gene3D" id="1.10.287.130">
    <property type="match status" value="1"/>
</dbReference>
<dbReference type="PANTHER" id="PTHR43047:SF64">
    <property type="entry name" value="HISTIDINE KINASE CONTAINING CHEY-HOMOLOGOUS RECEIVER DOMAIN AND PAS DOMAIN-RELATED"/>
    <property type="match status" value="1"/>
</dbReference>
<evidence type="ECO:0000259" key="16">
    <source>
        <dbReference type="PROSITE" id="PS50109"/>
    </source>
</evidence>
<feature type="domain" description="Response regulatory" evidence="17">
    <location>
        <begin position="455"/>
        <end position="570"/>
    </location>
</feature>
<dbReference type="InterPro" id="IPR003594">
    <property type="entry name" value="HATPase_dom"/>
</dbReference>
<dbReference type="CDD" id="cd00082">
    <property type="entry name" value="HisKA"/>
    <property type="match status" value="1"/>
</dbReference>
<keyword evidence="9" id="KW-0378">Hydrolase</keyword>
<evidence type="ECO:0000256" key="12">
    <source>
        <dbReference type="ARBA" id="ARBA00023012"/>
    </source>
</evidence>
<dbReference type="STRING" id="1117707.VQ7734_01965"/>
<dbReference type="SUPFAM" id="SSF52172">
    <property type="entry name" value="CheY-like"/>
    <property type="match status" value="1"/>
</dbReference>
<keyword evidence="8 18" id="KW-0418">Kinase</keyword>
<evidence type="ECO:0000259" key="17">
    <source>
        <dbReference type="PROSITE" id="PS50110"/>
    </source>
</evidence>
<evidence type="ECO:0000313" key="19">
    <source>
        <dbReference type="Proteomes" id="UP000184600"/>
    </source>
</evidence>
<dbReference type="Gene3D" id="3.40.50.2300">
    <property type="match status" value="1"/>
</dbReference>
<evidence type="ECO:0000256" key="9">
    <source>
        <dbReference type="ARBA" id="ARBA00022801"/>
    </source>
</evidence>
<accession>A0A1M7YUM0</accession>
<evidence type="ECO:0000256" key="13">
    <source>
        <dbReference type="ARBA" id="ARBA00023136"/>
    </source>
</evidence>
<dbReference type="Gene3D" id="3.30.565.10">
    <property type="entry name" value="Histidine kinase-like ATPase, C-terminal domain"/>
    <property type="match status" value="1"/>
</dbReference>
<keyword evidence="15" id="KW-0175">Coiled coil</keyword>
<dbReference type="Pfam" id="PF02518">
    <property type="entry name" value="HATPase_c"/>
    <property type="match status" value="1"/>
</dbReference>
<protein>
    <recommendedName>
        <fullName evidence="3">histidine kinase</fullName>
        <ecNumber evidence="3">2.7.13.3</ecNumber>
    </recommendedName>
</protein>
<dbReference type="Proteomes" id="UP000184600">
    <property type="component" value="Unassembled WGS sequence"/>
</dbReference>
<organism evidence="18 19">
    <name type="scientific">Vibrio quintilis</name>
    <dbReference type="NCBI Taxonomy" id="1117707"/>
    <lineage>
        <taxon>Bacteria</taxon>
        <taxon>Pseudomonadati</taxon>
        <taxon>Pseudomonadota</taxon>
        <taxon>Gammaproteobacteria</taxon>
        <taxon>Vibrionales</taxon>
        <taxon>Vibrionaceae</taxon>
        <taxon>Vibrio</taxon>
    </lineage>
</organism>
<dbReference type="AlphaFoldDB" id="A0A1M7YUM0"/>
<comment type="subcellular location">
    <subcellularLocation>
        <location evidence="2">Membrane</location>
    </subcellularLocation>
</comment>
<keyword evidence="12" id="KW-0902">Two-component regulatory system</keyword>
<dbReference type="Pfam" id="PF00512">
    <property type="entry name" value="HisKA"/>
    <property type="match status" value="1"/>
</dbReference>
<dbReference type="SMART" id="SM00448">
    <property type="entry name" value="REC"/>
    <property type="match status" value="1"/>
</dbReference>
<keyword evidence="19" id="KW-1185">Reference proteome</keyword>
<feature type="domain" description="Histidine kinase" evidence="16">
    <location>
        <begin position="213"/>
        <end position="429"/>
    </location>
</feature>
<dbReference type="SUPFAM" id="SSF47384">
    <property type="entry name" value="Homodimeric domain of signal transducing histidine kinase"/>
    <property type="match status" value="1"/>
</dbReference>
<gene>
    <name evidence="18" type="primary">luxQ_3</name>
    <name evidence="18" type="ORF">VQ7734_01965</name>
</gene>
<dbReference type="GO" id="GO:0016787">
    <property type="term" value="F:hydrolase activity"/>
    <property type="evidence" value="ECO:0007669"/>
    <property type="project" value="UniProtKB-KW"/>
</dbReference>
<keyword evidence="13" id="KW-0472">Membrane</keyword>
<evidence type="ECO:0000256" key="6">
    <source>
        <dbReference type="ARBA" id="ARBA00022692"/>
    </source>
</evidence>
<comment type="catalytic activity">
    <reaction evidence="1">
        <text>ATP + protein L-histidine = ADP + protein N-phospho-L-histidine.</text>
        <dbReference type="EC" id="2.7.13.3"/>
    </reaction>
</comment>
<evidence type="ECO:0000256" key="11">
    <source>
        <dbReference type="ARBA" id="ARBA00022989"/>
    </source>
</evidence>
<dbReference type="InterPro" id="IPR004358">
    <property type="entry name" value="Sig_transdc_His_kin-like_C"/>
</dbReference>
<dbReference type="RefSeq" id="WP_073581936.1">
    <property type="nucleotide sequence ID" value="NZ_AP024897.1"/>
</dbReference>
<dbReference type="GO" id="GO:0005524">
    <property type="term" value="F:ATP binding"/>
    <property type="evidence" value="ECO:0007669"/>
    <property type="project" value="UniProtKB-KW"/>
</dbReference>
<evidence type="ECO:0000313" key="18">
    <source>
        <dbReference type="EMBL" id="SHO56196.1"/>
    </source>
</evidence>
<dbReference type="FunFam" id="3.30.565.10:FF:000010">
    <property type="entry name" value="Sensor histidine kinase RcsC"/>
    <property type="match status" value="1"/>
</dbReference>
<evidence type="ECO:0000256" key="14">
    <source>
        <dbReference type="PROSITE-ProRule" id="PRU00169"/>
    </source>
</evidence>
<dbReference type="OrthoDB" id="9810730at2"/>
<keyword evidence="7" id="KW-0547">Nucleotide-binding</keyword>
<dbReference type="GO" id="GO:0000155">
    <property type="term" value="F:phosphorelay sensor kinase activity"/>
    <property type="evidence" value="ECO:0007669"/>
    <property type="project" value="InterPro"/>
</dbReference>
<dbReference type="PROSITE" id="PS50110">
    <property type="entry name" value="RESPONSE_REGULATORY"/>
    <property type="match status" value="1"/>
</dbReference>
<dbReference type="Pfam" id="PF00072">
    <property type="entry name" value="Response_reg"/>
    <property type="match status" value="1"/>
</dbReference>
<dbReference type="PROSITE" id="PS50109">
    <property type="entry name" value="HIS_KIN"/>
    <property type="match status" value="1"/>
</dbReference>
<evidence type="ECO:0000256" key="7">
    <source>
        <dbReference type="ARBA" id="ARBA00022741"/>
    </source>
</evidence>
<dbReference type="InterPro" id="IPR001789">
    <property type="entry name" value="Sig_transdc_resp-reg_receiver"/>
</dbReference>
<dbReference type="SUPFAM" id="SSF55874">
    <property type="entry name" value="ATPase domain of HSP90 chaperone/DNA topoisomerase II/histidine kinase"/>
    <property type="match status" value="1"/>
</dbReference>
<reference evidence="19" key="1">
    <citation type="submission" date="2016-12" db="EMBL/GenBank/DDBJ databases">
        <authorList>
            <person name="Rodrigo-Torres L."/>
            <person name="Arahal R.D."/>
            <person name="Lucena T."/>
        </authorList>
    </citation>
    <scope>NUCLEOTIDE SEQUENCE [LARGE SCALE GENOMIC DNA]</scope>
</reference>
<dbReference type="CDD" id="cd17546">
    <property type="entry name" value="REC_hyHK_CKI1_RcsC-like"/>
    <property type="match status" value="1"/>
</dbReference>
<evidence type="ECO:0000256" key="2">
    <source>
        <dbReference type="ARBA" id="ARBA00004370"/>
    </source>
</evidence>
<dbReference type="InterPro" id="IPR005467">
    <property type="entry name" value="His_kinase_dom"/>
</dbReference>
<dbReference type="SMART" id="SM00388">
    <property type="entry name" value="HisKA"/>
    <property type="match status" value="1"/>
</dbReference>
<proteinExistence type="predicted"/>
<keyword evidence="6" id="KW-0812">Transmembrane</keyword>
<dbReference type="EC" id="2.7.13.3" evidence="3"/>
<feature type="coiled-coil region" evidence="15">
    <location>
        <begin position="179"/>
        <end position="213"/>
    </location>
</feature>
<dbReference type="SMART" id="SM00387">
    <property type="entry name" value="HATPase_c"/>
    <property type="match status" value="1"/>
</dbReference>
<evidence type="ECO:0000256" key="10">
    <source>
        <dbReference type="ARBA" id="ARBA00022840"/>
    </source>
</evidence>
<keyword evidence="10" id="KW-0067">ATP-binding</keyword>
<evidence type="ECO:0000256" key="3">
    <source>
        <dbReference type="ARBA" id="ARBA00012438"/>
    </source>
</evidence>
<dbReference type="EMBL" id="FRFG01000022">
    <property type="protein sequence ID" value="SHO56196.1"/>
    <property type="molecule type" value="Genomic_DNA"/>
</dbReference>
<evidence type="ECO:0000256" key="8">
    <source>
        <dbReference type="ARBA" id="ARBA00022777"/>
    </source>
</evidence>
<feature type="modified residue" description="4-aspartylphosphate" evidence="14">
    <location>
        <position position="505"/>
    </location>
</feature>
<keyword evidence="11" id="KW-1133">Transmembrane helix</keyword>
<dbReference type="InterPro" id="IPR036097">
    <property type="entry name" value="HisK_dim/P_sf"/>
</dbReference>
<evidence type="ECO:0000256" key="15">
    <source>
        <dbReference type="SAM" id="Coils"/>
    </source>
</evidence>
<dbReference type="CDD" id="cd16922">
    <property type="entry name" value="HATPase_EvgS-ArcB-TorS-like"/>
    <property type="match status" value="1"/>
</dbReference>
<dbReference type="PANTHER" id="PTHR43047">
    <property type="entry name" value="TWO-COMPONENT HISTIDINE PROTEIN KINASE"/>
    <property type="match status" value="1"/>
</dbReference>
<keyword evidence="5 18" id="KW-0808">Transferase</keyword>
<sequence length="577" mass="65592">MMSEQLNETLLELRQTKEREARLAEENQVIFATLSALSQSQNKYQIFDELKKALSRYIRFDDFVVLSKEKTEVNFSTFLSSSAEFEHCFWGYRNKFHRALNGECILVFEPEQVEEFQSLPELLRQNIHSVLMIGIRAQASDSVLLLLGQVKGQFGIETKSTLSRFRPLIERAIGDIEHKEELQTLVNLRTRELQEARQAAEKANETKSQFLAMMSHELRTPLNAVIGIIELLRRNSDDHQKKLLTRMENSAELLHAIIGDILDISVIESGHSRLNRQWVNLHERLAHAFEYHEKSASQKGLTFDLMIQVCRDYEYLIDPARVIQIVFNLAGNAIKFTDKDGRVAVHIRSDNQQLEITVADTGIGMDPETLKQLFVPFMQADNTRTRNYGGTGLGLAITKHLVGLMDGEVQVSSQLNQGTTFTVTLPLQMQRAIKPTQTTGQEVKPSSPVRMSRKNILVVEDTRTNQVVIQLLLTQMGYNVTIVDNGQESLEIVDTEEQFDLILMDISMPVMDGIEATQKLRAKGIGTPIIALTAHSMPEDKNRCLDAGMNDWIVKPFRSHHINEVVMSYLNKKKSDV</sequence>
<name>A0A1M7YUM0_9VIBR</name>
<evidence type="ECO:0000256" key="4">
    <source>
        <dbReference type="ARBA" id="ARBA00022553"/>
    </source>
</evidence>
<dbReference type="FunFam" id="1.10.287.130:FF:000004">
    <property type="entry name" value="Ethylene receptor 1"/>
    <property type="match status" value="1"/>
</dbReference>
<evidence type="ECO:0000256" key="1">
    <source>
        <dbReference type="ARBA" id="ARBA00000085"/>
    </source>
</evidence>
<dbReference type="InterPro" id="IPR003661">
    <property type="entry name" value="HisK_dim/P_dom"/>
</dbReference>
<dbReference type="InterPro" id="IPR036890">
    <property type="entry name" value="HATPase_C_sf"/>
</dbReference>
<evidence type="ECO:0000256" key="5">
    <source>
        <dbReference type="ARBA" id="ARBA00022679"/>
    </source>
</evidence>
<keyword evidence="4 14" id="KW-0597">Phosphoprotein</keyword>
<dbReference type="InterPro" id="IPR011006">
    <property type="entry name" value="CheY-like_superfamily"/>
</dbReference>
<dbReference type="PRINTS" id="PR00344">
    <property type="entry name" value="BCTRLSENSOR"/>
</dbReference>